<reference evidence="2" key="1">
    <citation type="submission" date="2022-03" db="EMBL/GenBank/DDBJ databases">
        <authorList>
            <person name="Martin H S."/>
        </authorList>
    </citation>
    <scope>NUCLEOTIDE SEQUENCE</scope>
</reference>
<feature type="non-terminal residue" evidence="2">
    <location>
        <position position="1"/>
    </location>
</feature>
<evidence type="ECO:0008006" key="4">
    <source>
        <dbReference type="Google" id="ProtNLM"/>
    </source>
</evidence>
<evidence type="ECO:0000256" key="1">
    <source>
        <dbReference type="SAM" id="MobiDB-lite"/>
    </source>
</evidence>
<dbReference type="EMBL" id="OW152830">
    <property type="protein sequence ID" value="CAH2048530.1"/>
    <property type="molecule type" value="Genomic_DNA"/>
</dbReference>
<sequence length="109" mass="11596">MICMPVCVAHVACAHGRQAGRTKEATKIKEKKSKNSLKVWREASTGEEAHLNHKSGSEGSVDLAGHPLWEPGAAGTGAGQNVTPARVPLCHEICTRIIHASARCHGPDR</sequence>
<organism evidence="2 3">
    <name type="scientific">Iphiclides podalirius</name>
    <name type="common">scarce swallowtail</name>
    <dbReference type="NCBI Taxonomy" id="110791"/>
    <lineage>
        <taxon>Eukaryota</taxon>
        <taxon>Metazoa</taxon>
        <taxon>Ecdysozoa</taxon>
        <taxon>Arthropoda</taxon>
        <taxon>Hexapoda</taxon>
        <taxon>Insecta</taxon>
        <taxon>Pterygota</taxon>
        <taxon>Neoptera</taxon>
        <taxon>Endopterygota</taxon>
        <taxon>Lepidoptera</taxon>
        <taxon>Glossata</taxon>
        <taxon>Ditrysia</taxon>
        <taxon>Papilionoidea</taxon>
        <taxon>Papilionidae</taxon>
        <taxon>Papilioninae</taxon>
        <taxon>Iphiclides</taxon>
    </lineage>
</organism>
<name>A0ABN8I8C9_9NEOP</name>
<dbReference type="Proteomes" id="UP000837857">
    <property type="component" value="Chromosome 18"/>
</dbReference>
<keyword evidence="3" id="KW-1185">Reference proteome</keyword>
<gene>
    <name evidence="2" type="ORF">IPOD504_LOCUS6145</name>
</gene>
<accession>A0ABN8I8C9</accession>
<feature type="region of interest" description="Disordered" evidence="1">
    <location>
        <begin position="45"/>
        <end position="77"/>
    </location>
</feature>
<evidence type="ECO:0000313" key="3">
    <source>
        <dbReference type="Proteomes" id="UP000837857"/>
    </source>
</evidence>
<proteinExistence type="predicted"/>
<protein>
    <recommendedName>
        <fullName evidence="4">Secreted protein</fullName>
    </recommendedName>
</protein>
<evidence type="ECO:0000313" key="2">
    <source>
        <dbReference type="EMBL" id="CAH2048530.1"/>
    </source>
</evidence>